<feature type="compositionally biased region" description="Polar residues" evidence="1">
    <location>
        <begin position="96"/>
        <end position="114"/>
    </location>
</feature>
<evidence type="ECO:0000256" key="1">
    <source>
        <dbReference type="SAM" id="MobiDB-lite"/>
    </source>
</evidence>
<protein>
    <submittedName>
        <fullName evidence="2">Uncharacterized protein</fullName>
    </submittedName>
</protein>
<sequence>MFNHYIFLYHLFQVRELIEQCLVHYITKEQIKDILYQQQKIPRSITECIWESLEADNPDFFKAYYLRLVVNGQIREFNNLLGRQAQWMVQVDPRRASSSTGSNESHTPARPSNVSYYASDTGFAHKMENMQHRVPRVLVNGFNGCGPSIHSGMHHALDRSTHFRRMDVPSYMMLACNSNVGLKGIGIKSEGGYLDNSRFVYNQIGGNVLGAHPTIEHAPISPFGSVDPNSQTRLDDTSSFEYFRQVSQNIGLPGLAADFTNRSGSLTLSHTHIHI</sequence>
<dbReference type="Proteomes" id="UP001172457">
    <property type="component" value="Chromosome 7"/>
</dbReference>
<dbReference type="Pfam" id="PF09713">
    <property type="entry name" value="A_thal_3526"/>
    <property type="match status" value="1"/>
</dbReference>
<dbReference type="EMBL" id="JARYMX010000007">
    <property type="protein sequence ID" value="KAJ9541431.1"/>
    <property type="molecule type" value="Genomic_DNA"/>
</dbReference>
<name>A0AA38WAP2_9ASTR</name>
<dbReference type="AlphaFoldDB" id="A0AA38WAP2"/>
<keyword evidence="3" id="KW-1185">Reference proteome</keyword>
<dbReference type="InterPro" id="IPR006476">
    <property type="entry name" value="CHP01589_pln"/>
</dbReference>
<dbReference type="NCBIfam" id="TIGR01589">
    <property type="entry name" value="A_thal_3526"/>
    <property type="match status" value="1"/>
</dbReference>
<evidence type="ECO:0000313" key="3">
    <source>
        <dbReference type="Proteomes" id="UP001172457"/>
    </source>
</evidence>
<proteinExistence type="predicted"/>
<comment type="caution">
    <text evidence="2">The sequence shown here is derived from an EMBL/GenBank/DDBJ whole genome shotgun (WGS) entry which is preliminary data.</text>
</comment>
<organism evidence="2 3">
    <name type="scientific">Centaurea solstitialis</name>
    <name type="common">yellow star-thistle</name>
    <dbReference type="NCBI Taxonomy" id="347529"/>
    <lineage>
        <taxon>Eukaryota</taxon>
        <taxon>Viridiplantae</taxon>
        <taxon>Streptophyta</taxon>
        <taxon>Embryophyta</taxon>
        <taxon>Tracheophyta</taxon>
        <taxon>Spermatophyta</taxon>
        <taxon>Magnoliopsida</taxon>
        <taxon>eudicotyledons</taxon>
        <taxon>Gunneridae</taxon>
        <taxon>Pentapetalae</taxon>
        <taxon>asterids</taxon>
        <taxon>campanulids</taxon>
        <taxon>Asterales</taxon>
        <taxon>Asteraceae</taxon>
        <taxon>Carduoideae</taxon>
        <taxon>Cardueae</taxon>
        <taxon>Centaureinae</taxon>
        <taxon>Centaurea</taxon>
    </lineage>
</organism>
<feature type="region of interest" description="Disordered" evidence="1">
    <location>
        <begin position="92"/>
        <end position="114"/>
    </location>
</feature>
<reference evidence="2" key="1">
    <citation type="submission" date="2023-03" db="EMBL/GenBank/DDBJ databases">
        <title>Chromosome-scale reference genome and RAD-based genetic map of yellow starthistle (Centaurea solstitialis) reveal putative structural variation and QTLs associated with invader traits.</title>
        <authorList>
            <person name="Reatini B."/>
            <person name="Cang F.A."/>
            <person name="Jiang Q."/>
            <person name="Mckibben M.T.W."/>
            <person name="Barker M.S."/>
            <person name="Rieseberg L.H."/>
            <person name="Dlugosch K.M."/>
        </authorList>
    </citation>
    <scope>NUCLEOTIDE SEQUENCE</scope>
    <source>
        <strain evidence="2">CAN-66</strain>
        <tissue evidence="2">Leaf</tissue>
    </source>
</reference>
<evidence type="ECO:0000313" key="2">
    <source>
        <dbReference type="EMBL" id="KAJ9541431.1"/>
    </source>
</evidence>
<dbReference type="PANTHER" id="PTHR31871:SF62">
    <property type="entry name" value="ANGIOTENSIN-CONVERTING ENZYME 2"/>
    <property type="match status" value="1"/>
</dbReference>
<accession>A0AA38WAP2</accession>
<gene>
    <name evidence="2" type="ORF">OSB04_027937</name>
</gene>
<dbReference type="PANTHER" id="PTHR31871">
    <property type="entry name" value="OS02G0137100 PROTEIN"/>
    <property type="match status" value="1"/>
</dbReference>